<dbReference type="PANTHER" id="PTHR43213">
    <property type="entry name" value="BIFUNCTIONAL DTTP/UTP PYROPHOSPHATASE/METHYLTRANSFERASE PROTEIN-RELATED"/>
    <property type="match status" value="1"/>
</dbReference>
<feature type="compositionally biased region" description="Polar residues" evidence="5">
    <location>
        <begin position="15"/>
        <end position="26"/>
    </location>
</feature>
<keyword evidence="4" id="KW-0963">Cytoplasm</keyword>
<feature type="site" description="Important for substrate specificity" evidence="4">
    <location>
        <position position="97"/>
    </location>
</feature>
<dbReference type="InterPro" id="IPR029001">
    <property type="entry name" value="ITPase-like_fam"/>
</dbReference>
<keyword evidence="7" id="KW-1185">Reference proteome</keyword>
<comment type="function">
    <text evidence="4">Nucleoside triphosphate pyrophosphatase that hydrolyzes dTTP and UTP. May have a dual role in cell division arrest and in preventing the incorporation of modified nucleotides into cellular nucleic acids.</text>
</comment>
<comment type="similarity">
    <text evidence="4">Belongs to the Maf family. YhdE subfamily.</text>
</comment>
<reference evidence="6" key="2">
    <citation type="submission" date="2023-01" db="EMBL/GenBank/DDBJ databases">
        <title>Draft genome sequence of Sneathiella chinensis strain NBRC 103408.</title>
        <authorList>
            <person name="Sun Q."/>
            <person name="Mori K."/>
        </authorList>
    </citation>
    <scope>NUCLEOTIDE SEQUENCE</scope>
    <source>
        <strain evidence="6">NBRC 103408</strain>
    </source>
</reference>
<protein>
    <recommendedName>
        <fullName evidence="4">dTTP/UTP pyrophosphatase</fullName>
        <shortName evidence="4">dTTPase/UTPase</shortName>
        <ecNumber evidence="4">3.6.1.9</ecNumber>
    </recommendedName>
    <alternativeName>
        <fullName evidence="4">Nucleoside triphosphate pyrophosphatase</fullName>
    </alternativeName>
    <alternativeName>
        <fullName evidence="4">Nucleotide pyrophosphatase</fullName>
        <shortName evidence="4">Nucleotide PPase</shortName>
    </alternativeName>
</protein>
<dbReference type="Pfam" id="PF02545">
    <property type="entry name" value="Maf"/>
    <property type="match status" value="1"/>
</dbReference>
<comment type="subcellular location">
    <subcellularLocation>
        <location evidence="4">Cytoplasm</location>
    </subcellularLocation>
</comment>
<comment type="cofactor">
    <cofactor evidence="1 4">
        <name>a divalent metal cation</name>
        <dbReference type="ChEBI" id="CHEBI:60240"/>
    </cofactor>
</comment>
<evidence type="ECO:0000256" key="1">
    <source>
        <dbReference type="ARBA" id="ARBA00001968"/>
    </source>
</evidence>
<comment type="catalytic activity">
    <reaction evidence="4">
        <text>UTP + H2O = UMP + diphosphate + H(+)</text>
        <dbReference type="Rhea" id="RHEA:29395"/>
        <dbReference type="ChEBI" id="CHEBI:15377"/>
        <dbReference type="ChEBI" id="CHEBI:15378"/>
        <dbReference type="ChEBI" id="CHEBI:33019"/>
        <dbReference type="ChEBI" id="CHEBI:46398"/>
        <dbReference type="ChEBI" id="CHEBI:57865"/>
        <dbReference type="EC" id="3.6.1.9"/>
    </reaction>
</comment>
<dbReference type="NCBIfam" id="TIGR00172">
    <property type="entry name" value="maf"/>
    <property type="match status" value="1"/>
</dbReference>
<comment type="caution">
    <text evidence="6">The sequence shown here is derived from an EMBL/GenBank/DDBJ whole genome shotgun (WGS) entry which is preliminary data.</text>
</comment>
<keyword evidence="2 4" id="KW-0378">Hydrolase</keyword>
<dbReference type="CDD" id="cd00555">
    <property type="entry name" value="Maf"/>
    <property type="match status" value="1"/>
</dbReference>
<evidence type="ECO:0000256" key="2">
    <source>
        <dbReference type="ARBA" id="ARBA00022801"/>
    </source>
</evidence>
<dbReference type="InterPro" id="IPR003697">
    <property type="entry name" value="Maf-like"/>
</dbReference>
<dbReference type="PANTHER" id="PTHR43213:SF5">
    <property type="entry name" value="BIFUNCTIONAL DTTP_UTP PYROPHOSPHATASE_METHYLTRANSFERASE PROTEIN-RELATED"/>
    <property type="match status" value="1"/>
</dbReference>
<feature type="active site" description="Proton acceptor" evidence="4">
    <location>
        <position position="96"/>
    </location>
</feature>
<comment type="catalytic activity">
    <reaction evidence="4">
        <text>dTTP + H2O = dTMP + diphosphate + H(+)</text>
        <dbReference type="Rhea" id="RHEA:28534"/>
        <dbReference type="ChEBI" id="CHEBI:15377"/>
        <dbReference type="ChEBI" id="CHEBI:15378"/>
        <dbReference type="ChEBI" id="CHEBI:33019"/>
        <dbReference type="ChEBI" id="CHEBI:37568"/>
        <dbReference type="ChEBI" id="CHEBI:63528"/>
        <dbReference type="EC" id="3.6.1.9"/>
    </reaction>
</comment>
<feature type="site" description="Important for substrate specificity" evidence="4">
    <location>
        <position position="38"/>
    </location>
</feature>
<reference evidence="6" key="1">
    <citation type="journal article" date="2014" name="Int. J. Syst. Evol. Microbiol.">
        <title>Complete genome of a new Firmicutes species belonging to the dominant human colonic microbiota ('Ruminococcus bicirculans') reveals two chromosomes and a selective capacity to utilize plant glucans.</title>
        <authorList>
            <consortium name="NISC Comparative Sequencing Program"/>
            <person name="Wegmann U."/>
            <person name="Louis P."/>
            <person name="Goesmann A."/>
            <person name="Henrissat B."/>
            <person name="Duncan S.H."/>
            <person name="Flint H.J."/>
        </authorList>
    </citation>
    <scope>NUCLEOTIDE SEQUENCE</scope>
    <source>
        <strain evidence="6">NBRC 103408</strain>
    </source>
</reference>
<dbReference type="EMBL" id="BSNF01000001">
    <property type="protein sequence ID" value="GLQ05568.1"/>
    <property type="molecule type" value="Genomic_DNA"/>
</dbReference>
<dbReference type="RefSeq" id="WP_169559557.1">
    <property type="nucleotide sequence ID" value="NZ_BSNF01000001.1"/>
</dbReference>
<dbReference type="Gene3D" id="3.90.950.10">
    <property type="match status" value="1"/>
</dbReference>
<proteinExistence type="inferred from homology"/>
<sequence length="228" mass="24458">MGETVNPPARGGEQQIETRQSASSDSFPPLILASASPRRQELLLQIGLKPDLVDPADIPEDALPDELPRQLAARLADEKAAAVAERHTGAFVLAADTVVAVGRRALGKAGDEREARNYLTLLSGRRHRVYTGMSVVLPTGRQITRVVSSAVIFKPLGEHDIASYLKSGEWRGKAGAYAIQGLGSLFVRQIQGSYSNIVGLPLHELAALLNGNGFDVWQRSSLAASDQE</sequence>
<dbReference type="HAMAP" id="MF_00528">
    <property type="entry name" value="Maf"/>
    <property type="match status" value="1"/>
</dbReference>
<name>A0ABQ5U2U1_9PROT</name>
<evidence type="ECO:0000313" key="6">
    <source>
        <dbReference type="EMBL" id="GLQ05568.1"/>
    </source>
</evidence>
<dbReference type="Proteomes" id="UP001161409">
    <property type="component" value="Unassembled WGS sequence"/>
</dbReference>
<evidence type="ECO:0000256" key="5">
    <source>
        <dbReference type="SAM" id="MobiDB-lite"/>
    </source>
</evidence>
<evidence type="ECO:0000256" key="3">
    <source>
        <dbReference type="ARBA" id="ARBA00023080"/>
    </source>
</evidence>
<accession>A0ABQ5U2U1</accession>
<comment type="caution">
    <text evidence="4">Lacks conserved residue(s) required for the propagation of feature annotation.</text>
</comment>
<feature type="site" description="Important for substrate specificity" evidence="4">
    <location>
        <position position="180"/>
    </location>
</feature>
<evidence type="ECO:0000256" key="4">
    <source>
        <dbReference type="HAMAP-Rule" id="MF_00528"/>
    </source>
</evidence>
<evidence type="ECO:0000313" key="7">
    <source>
        <dbReference type="Proteomes" id="UP001161409"/>
    </source>
</evidence>
<dbReference type="EC" id="3.6.1.9" evidence="4"/>
<feature type="region of interest" description="Disordered" evidence="5">
    <location>
        <begin position="1"/>
        <end position="31"/>
    </location>
</feature>
<keyword evidence="3 4" id="KW-0546">Nucleotide metabolism</keyword>
<organism evidence="6 7">
    <name type="scientific">Sneathiella chinensis</name>
    <dbReference type="NCBI Taxonomy" id="349750"/>
    <lineage>
        <taxon>Bacteria</taxon>
        <taxon>Pseudomonadati</taxon>
        <taxon>Pseudomonadota</taxon>
        <taxon>Alphaproteobacteria</taxon>
        <taxon>Sneathiellales</taxon>
        <taxon>Sneathiellaceae</taxon>
        <taxon>Sneathiella</taxon>
    </lineage>
</organism>
<dbReference type="SUPFAM" id="SSF52972">
    <property type="entry name" value="ITPase-like"/>
    <property type="match status" value="1"/>
</dbReference>
<gene>
    <name evidence="6" type="ORF">GCM10007924_07890</name>
</gene>